<sequence length="115" mass="13214">MYYTTLKFGGTNLTIPITKDRSYVLIDNELQGVLVYRSGIYWKHWIDVEGARIGAKLGILVENQGRQTIPTINDFKGILTNVTLDGQIIDNWIQCGLHSKLILSIARQARRWNYF</sequence>
<dbReference type="Proteomes" id="UP000267606">
    <property type="component" value="Unassembled WGS sequence"/>
</dbReference>
<accession>A0A183HX40</accession>
<name>A0A183HX40_9BILA</name>
<dbReference type="AlphaFoldDB" id="A0A183HX40"/>
<evidence type="ECO:0000313" key="4">
    <source>
        <dbReference type="WBParaSite" id="OFLC_0001205201-mRNA-1"/>
    </source>
</evidence>
<dbReference type="EMBL" id="UZAJ01018203">
    <property type="protein sequence ID" value="VDO81478.1"/>
    <property type="molecule type" value="Genomic_DNA"/>
</dbReference>
<feature type="domain" description="Beta-galactosidase 1-like first all-beta" evidence="1">
    <location>
        <begin position="12"/>
        <end position="94"/>
    </location>
</feature>
<reference evidence="2 3" key="2">
    <citation type="submission" date="2018-11" db="EMBL/GenBank/DDBJ databases">
        <authorList>
            <consortium name="Pathogen Informatics"/>
        </authorList>
    </citation>
    <scope>NUCLEOTIDE SEQUENCE [LARGE SCALE GENOMIC DNA]</scope>
</reference>
<proteinExistence type="predicted"/>
<evidence type="ECO:0000313" key="3">
    <source>
        <dbReference type="Proteomes" id="UP000267606"/>
    </source>
</evidence>
<keyword evidence="3" id="KW-1185">Reference proteome</keyword>
<dbReference type="Pfam" id="PF21317">
    <property type="entry name" value="BetaGal_ABD_1"/>
    <property type="match status" value="1"/>
</dbReference>
<evidence type="ECO:0000259" key="1">
    <source>
        <dbReference type="Pfam" id="PF21317"/>
    </source>
</evidence>
<reference evidence="4" key="1">
    <citation type="submission" date="2016-06" db="UniProtKB">
        <authorList>
            <consortium name="WormBaseParasite"/>
        </authorList>
    </citation>
    <scope>IDENTIFICATION</scope>
</reference>
<dbReference type="WBParaSite" id="OFLC_0001205201-mRNA-1">
    <property type="protein sequence ID" value="OFLC_0001205201-mRNA-1"/>
    <property type="gene ID" value="OFLC_0001205201"/>
</dbReference>
<gene>
    <name evidence="2" type="ORF">OFLC_LOCUS12052</name>
</gene>
<organism evidence="4">
    <name type="scientific">Onchocerca flexuosa</name>
    <dbReference type="NCBI Taxonomy" id="387005"/>
    <lineage>
        <taxon>Eukaryota</taxon>
        <taxon>Metazoa</taxon>
        <taxon>Ecdysozoa</taxon>
        <taxon>Nematoda</taxon>
        <taxon>Chromadorea</taxon>
        <taxon>Rhabditida</taxon>
        <taxon>Spirurina</taxon>
        <taxon>Spiruromorpha</taxon>
        <taxon>Filarioidea</taxon>
        <taxon>Onchocercidae</taxon>
        <taxon>Onchocerca</taxon>
    </lineage>
</organism>
<protein>
    <submittedName>
        <fullName evidence="4">Phage protein</fullName>
    </submittedName>
</protein>
<evidence type="ECO:0000313" key="2">
    <source>
        <dbReference type="EMBL" id="VDO81478.1"/>
    </source>
</evidence>
<dbReference type="InterPro" id="IPR048912">
    <property type="entry name" value="BetaGal1-like_ABD1"/>
</dbReference>
<dbReference type="Gene3D" id="2.60.120.260">
    <property type="entry name" value="Galactose-binding domain-like"/>
    <property type="match status" value="1"/>
</dbReference>
<dbReference type="STRING" id="387005.A0A183HX40"/>